<sequence length="147" mass="15769">MSSNIEKFDLLVAQLLADLYERFPLEAGISASNYGIDVDGLFGGFDGTVDRDVMARLDFFCSTVRWLKRAGYIDYSSEADSGAFQAVVLTPKALEILKATPASLQASQALGDYLVDSVRSGASDAIKQGVTAALTAGTLFLWNTLTK</sequence>
<evidence type="ECO:0008006" key="3">
    <source>
        <dbReference type="Google" id="ProtNLM"/>
    </source>
</evidence>
<protein>
    <recommendedName>
        <fullName evidence="3">DUF2513 domain-containing protein</fullName>
    </recommendedName>
</protein>
<dbReference type="Proteomes" id="UP000196218">
    <property type="component" value="Unassembled WGS sequence"/>
</dbReference>
<comment type="caution">
    <text evidence="1">The sequence shown here is derived from an EMBL/GenBank/DDBJ whole genome shotgun (WGS) entry which is preliminary data.</text>
</comment>
<gene>
    <name evidence="1" type="ORF">UA18_01691</name>
</gene>
<dbReference type="RefSeq" id="WP_088926142.1">
    <property type="nucleotide sequence ID" value="NZ_CADFGW010000024.1"/>
</dbReference>
<evidence type="ECO:0000313" key="2">
    <source>
        <dbReference type="Proteomes" id="UP000196218"/>
    </source>
</evidence>
<evidence type="ECO:0000313" key="1">
    <source>
        <dbReference type="EMBL" id="SAK16989.1"/>
    </source>
</evidence>
<reference evidence="1 2" key="1">
    <citation type="submission" date="2016-04" db="EMBL/GenBank/DDBJ databases">
        <authorList>
            <person name="Peeters C."/>
        </authorList>
    </citation>
    <scope>NUCLEOTIDE SEQUENCE [LARGE SCALE GENOMIC DNA]</scope>
    <source>
        <strain evidence="1">LMG 29311</strain>
    </source>
</reference>
<proteinExistence type="predicted"/>
<dbReference type="EMBL" id="FKJW01000003">
    <property type="protein sequence ID" value="SAK16989.1"/>
    <property type="molecule type" value="Genomic_DNA"/>
</dbReference>
<accession>A0ABD7LJZ8</accession>
<dbReference type="AlphaFoldDB" id="A0ABD7LJZ8"/>
<name>A0ABD7LJZ8_9BURK</name>
<organism evidence="1 2">
    <name type="scientific">Burkholderia multivorans</name>
    <dbReference type="NCBI Taxonomy" id="87883"/>
    <lineage>
        <taxon>Bacteria</taxon>
        <taxon>Pseudomonadati</taxon>
        <taxon>Pseudomonadota</taxon>
        <taxon>Betaproteobacteria</taxon>
        <taxon>Burkholderiales</taxon>
        <taxon>Burkholderiaceae</taxon>
        <taxon>Burkholderia</taxon>
        <taxon>Burkholderia cepacia complex</taxon>
    </lineage>
</organism>